<dbReference type="OrthoDB" id="3697516at2"/>
<keyword evidence="3" id="KW-1185">Reference proteome</keyword>
<dbReference type="AlphaFoldDB" id="A0A5S4GTX5"/>
<feature type="transmembrane region" description="Helical" evidence="1">
    <location>
        <begin position="20"/>
        <end position="46"/>
    </location>
</feature>
<organism evidence="2 3">
    <name type="scientific">Actinomadura geliboluensis</name>
    <dbReference type="NCBI Taxonomy" id="882440"/>
    <lineage>
        <taxon>Bacteria</taxon>
        <taxon>Bacillati</taxon>
        <taxon>Actinomycetota</taxon>
        <taxon>Actinomycetes</taxon>
        <taxon>Streptosporangiales</taxon>
        <taxon>Thermomonosporaceae</taxon>
        <taxon>Actinomadura</taxon>
    </lineage>
</organism>
<keyword evidence="1" id="KW-1133">Transmembrane helix</keyword>
<evidence type="ECO:0000313" key="2">
    <source>
        <dbReference type="EMBL" id="TMR36182.1"/>
    </source>
</evidence>
<evidence type="ECO:0000256" key="1">
    <source>
        <dbReference type="SAM" id="Phobius"/>
    </source>
</evidence>
<sequence length="137" mass="13766">MPSPTAHAVREPAASAPPRFYGLLKAAAAFLATAMFIQGITAGLLLDGAENGGETHRTTSGIVVLALLVTVVAAILVRRGGGSARPLATGLIMTVLTLAQFALGENGDTAVHVPLGVALMGGAAALTAQVWSRGTPR</sequence>
<comment type="caution">
    <text evidence="2">The sequence shown here is derived from an EMBL/GenBank/DDBJ whole genome shotgun (WGS) entry which is preliminary data.</text>
</comment>
<accession>A0A5S4GTX5</accession>
<dbReference type="Proteomes" id="UP000305238">
    <property type="component" value="Unassembled WGS sequence"/>
</dbReference>
<protein>
    <submittedName>
        <fullName evidence="2">Uncharacterized protein</fullName>
    </submittedName>
</protein>
<gene>
    <name evidence="2" type="ORF">ETD96_21320</name>
</gene>
<feature type="transmembrane region" description="Helical" evidence="1">
    <location>
        <begin position="84"/>
        <end position="103"/>
    </location>
</feature>
<reference evidence="2 3" key="1">
    <citation type="submission" date="2019-05" db="EMBL/GenBank/DDBJ databases">
        <title>Draft genome sequence of Actinomadura geliboluensis A8036.</title>
        <authorList>
            <person name="Saricaoglu S."/>
            <person name="Isik K."/>
        </authorList>
    </citation>
    <scope>NUCLEOTIDE SEQUENCE [LARGE SCALE GENOMIC DNA]</scope>
    <source>
        <strain evidence="2 3">A8036</strain>
    </source>
</reference>
<dbReference type="RefSeq" id="WP_138638237.1">
    <property type="nucleotide sequence ID" value="NZ_JBICSW010000001.1"/>
</dbReference>
<feature type="transmembrane region" description="Helical" evidence="1">
    <location>
        <begin position="58"/>
        <end position="77"/>
    </location>
</feature>
<dbReference type="EMBL" id="VCKZ01000156">
    <property type="protein sequence ID" value="TMR36182.1"/>
    <property type="molecule type" value="Genomic_DNA"/>
</dbReference>
<feature type="transmembrane region" description="Helical" evidence="1">
    <location>
        <begin position="109"/>
        <end position="131"/>
    </location>
</feature>
<keyword evidence="1" id="KW-0472">Membrane</keyword>
<keyword evidence="1" id="KW-0812">Transmembrane</keyword>
<proteinExistence type="predicted"/>
<name>A0A5S4GTX5_9ACTN</name>
<evidence type="ECO:0000313" key="3">
    <source>
        <dbReference type="Proteomes" id="UP000305238"/>
    </source>
</evidence>